<dbReference type="InterPro" id="IPR036937">
    <property type="entry name" value="Adhesion_dom_fimbrial_sf"/>
</dbReference>
<dbReference type="SUPFAM" id="SSF49401">
    <property type="entry name" value="Bacterial adhesins"/>
    <property type="match status" value="1"/>
</dbReference>
<dbReference type="AlphaFoldDB" id="A9IDF1"/>
<organism evidence="6 7">
    <name type="scientific">Bordetella petrii (strain ATCC BAA-461 / DSM 12804 / CCUG 43448 / CIP 107267 / Se-1111R)</name>
    <dbReference type="NCBI Taxonomy" id="340100"/>
    <lineage>
        <taxon>Bacteria</taxon>
        <taxon>Pseudomonadati</taxon>
        <taxon>Pseudomonadota</taxon>
        <taxon>Betaproteobacteria</taxon>
        <taxon>Burkholderiales</taxon>
        <taxon>Alcaligenaceae</taxon>
        <taxon>Bordetella</taxon>
    </lineage>
</organism>
<evidence type="ECO:0000313" key="7">
    <source>
        <dbReference type="Proteomes" id="UP000001225"/>
    </source>
</evidence>
<dbReference type="InterPro" id="IPR008966">
    <property type="entry name" value="Adhesion_dom_sf"/>
</dbReference>
<comment type="subcellular location">
    <subcellularLocation>
        <location evidence="1">Fimbrium</location>
    </subcellularLocation>
</comment>
<dbReference type="eggNOG" id="COG3539">
    <property type="taxonomic scope" value="Bacteria"/>
</dbReference>
<name>A9IDF1_BORPD</name>
<gene>
    <name evidence="6" type="primary">fimD3</name>
    <name evidence="6" type="ordered locus">Bpet4468</name>
</gene>
<evidence type="ECO:0000256" key="1">
    <source>
        <dbReference type="ARBA" id="ARBA00004561"/>
    </source>
</evidence>
<evidence type="ECO:0000313" key="6">
    <source>
        <dbReference type="EMBL" id="CAP44819.1"/>
    </source>
</evidence>
<keyword evidence="4" id="KW-0281">Fimbrium</keyword>
<sequence>MPTSIVFASTLTCTMSTAGSGSFKPEDRYISNISSAALKTPPNPPLYTVLHTSTIYRVLINRRVMCTGEKDASLYSRLELSLLPPWKALPGGIVTIPGMSVGYRFVGATTVTESTMFLPSFPNAFNYTYGDNFHNNVMPSSQTVELIALGPISYDTISPSHRPIGYVRTSSNAIADGDAYYALNYARIIVAEEPPNIQLHTCKVPGYTVVDLGSHHFNGSTPGVTSPTVNFTIQLIDCPTGVPIRMGWKPSVPSAPTIPAPYTNSIMALDSTSTATGVGIQLLGEEGAEAIIADGTGYTMVTTQSQPTQPLKLSARYMQVAPNVTPGSAKTSGTFTITYP</sequence>
<proteinExistence type="inferred from homology"/>
<comment type="similarity">
    <text evidence="2">Belongs to the fimbrial protein family.</text>
</comment>
<evidence type="ECO:0000259" key="5">
    <source>
        <dbReference type="Pfam" id="PF00419"/>
    </source>
</evidence>
<keyword evidence="7" id="KW-1185">Reference proteome</keyword>
<dbReference type="EMBL" id="AM902716">
    <property type="protein sequence ID" value="CAP44819.1"/>
    <property type="molecule type" value="Genomic_DNA"/>
</dbReference>
<evidence type="ECO:0000256" key="3">
    <source>
        <dbReference type="ARBA" id="ARBA00022729"/>
    </source>
</evidence>
<dbReference type="GO" id="GO:0009289">
    <property type="term" value="C:pilus"/>
    <property type="evidence" value="ECO:0007669"/>
    <property type="project" value="UniProtKB-SubCell"/>
</dbReference>
<reference evidence="6 7" key="1">
    <citation type="journal article" date="2008" name="BMC Genomics">
        <title>The missing link: Bordetella petrii is endowed with both the metabolic versatility of environmental bacteria and virulence traits of pathogenic Bordetellae.</title>
        <authorList>
            <person name="Gross R."/>
            <person name="Guzman C.A."/>
            <person name="Sebaihia M."/>
            <person name="Martins Dos Santos V.A."/>
            <person name="Pieper D.H."/>
            <person name="Koebnik R."/>
            <person name="Lechner M."/>
            <person name="Bartels D."/>
            <person name="Buhrmester J."/>
            <person name="Choudhuri J.V."/>
            <person name="Ebensen T."/>
            <person name="Gaigalat L."/>
            <person name="Herrmann S."/>
            <person name="Khachane A.N."/>
            <person name="Larisch C."/>
            <person name="Link S."/>
            <person name="Linke B."/>
            <person name="Meyer F."/>
            <person name="Mormann S."/>
            <person name="Nakunst D."/>
            <person name="Rueckert C."/>
            <person name="Schneiker-Bekel S."/>
            <person name="Schulze K."/>
            <person name="Vorhoelter F.J."/>
            <person name="Yevsa T."/>
            <person name="Engle J.T."/>
            <person name="Goldman W.E."/>
            <person name="Puehler A."/>
            <person name="Goebel U.B."/>
            <person name="Goesmann A."/>
            <person name="Bloecker H."/>
            <person name="Kaiser O."/>
            <person name="Martinez-Arias R."/>
        </authorList>
    </citation>
    <scope>NUCLEOTIDE SEQUENCE [LARGE SCALE GENOMIC DNA]</scope>
    <source>
        <strain evidence="7">ATCC BAA-461 / DSM 12804 / CCUG 43448 / CIP 107267 / Se-1111R</strain>
    </source>
</reference>
<accession>A9IDF1</accession>
<dbReference type="Proteomes" id="UP000001225">
    <property type="component" value="Chromosome"/>
</dbReference>
<dbReference type="STRING" id="94624.Bpet4468"/>
<feature type="domain" description="Fimbrial-type adhesion" evidence="5">
    <location>
        <begin position="200"/>
        <end position="339"/>
    </location>
</feature>
<dbReference type="PANTHER" id="PTHR33420">
    <property type="entry name" value="FIMBRIAL SUBUNIT ELFA-RELATED"/>
    <property type="match status" value="1"/>
</dbReference>
<dbReference type="PANTHER" id="PTHR33420:SF12">
    <property type="entry name" value="FIMBRIN-LIKE PROTEIN FIMI-RELATED"/>
    <property type="match status" value="1"/>
</dbReference>
<dbReference type="KEGG" id="bpt:Bpet4468"/>
<protein>
    <submittedName>
        <fullName evidence="6">Fimbrial adhesin</fullName>
    </submittedName>
</protein>
<dbReference type="Gene3D" id="2.60.40.1090">
    <property type="entry name" value="Fimbrial-type adhesion domain"/>
    <property type="match status" value="1"/>
</dbReference>
<dbReference type="InterPro" id="IPR000259">
    <property type="entry name" value="Adhesion_dom_fimbrial"/>
</dbReference>
<dbReference type="GO" id="GO:0043709">
    <property type="term" value="P:cell adhesion involved in single-species biofilm formation"/>
    <property type="evidence" value="ECO:0007669"/>
    <property type="project" value="TreeGrafter"/>
</dbReference>
<dbReference type="Pfam" id="PF00419">
    <property type="entry name" value="Fimbrial"/>
    <property type="match status" value="1"/>
</dbReference>
<evidence type="ECO:0000256" key="4">
    <source>
        <dbReference type="ARBA" id="ARBA00023263"/>
    </source>
</evidence>
<evidence type="ECO:0000256" key="2">
    <source>
        <dbReference type="ARBA" id="ARBA00006671"/>
    </source>
</evidence>
<keyword evidence="3" id="KW-0732">Signal</keyword>
<dbReference type="InterPro" id="IPR050263">
    <property type="entry name" value="Bact_Fimbrial_Adh_Pro"/>
</dbReference>